<dbReference type="Proteomes" id="UP001565200">
    <property type="component" value="Unassembled WGS sequence"/>
</dbReference>
<feature type="signal peptide" evidence="1">
    <location>
        <begin position="1"/>
        <end position="21"/>
    </location>
</feature>
<keyword evidence="1" id="KW-0732">Signal</keyword>
<feature type="chain" id="PRO_5045965066" description="Lipoprotein" evidence="1">
    <location>
        <begin position="22"/>
        <end position="206"/>
    </location>
</feature>
<dbReference type="RefSeq" id="WP_121698937.1">
    <property type="nucleotide sequence ID" value="NZ_JBCLPP010000002.1"/>
</dbReference>
<keyword evidence="3" id="KW-1185">Reference proteome</keyword>
<gene>
    <name evidence="2" type="ORF">AAK873_00730</name>
</gene>
<accession>A0ABV4CRX9</accession>
<comment type="caution">
    <text evidence="2">The sequence shown here is derived from an EMBL/GenBank/DDBJ whole genome shotgun (WGS) entry which is preliminary data.</text>
</comment>
<name>A0ABV4CRX9_9BACT</name>
<organism evidence="2 3">
    <name type="scientific">Heminiphilus faecis</name>
    <dbReference type="NCBI Taxonomy" id="2601703"/>
    <lineage>
        <taxon>Bacteria</taxon>
        <taxon>Pseudomonadati</taxon>
        <taxon>Bacteroidota</taxon>
        <taxon>Bacteroidia</taxon>
        <taxon>Bacteroidales</taxon>
        <taxon>Muribaculaceae</taxon>
        <taxon>Heminiphilus</taxon>
    </lineage>
</organism>
<evidence type="ECO:0000313" key="3">
    <source>
        <dbReference type="Proteomes" id="UP001565200"/>
    </source>
</evidence>
<dbReference type="EMBL" id="JBCLPP010000002">
    <property type="protein sequence ID" value="MEY8244136.1"/>
    <property type="molecule type" value="Genomic_DNA"/>
</dbReference>
<evidence type="ECO:0000313" key="2">
    <source>
        <dbReference type="EMBL" id="MEY8244136.1"/>
    </source>
</evidence>
<evidence type="ECO:0000256" key="1">
    <source>
        <dbReference type="SAM" id="SignalP"/>
    </source>
</evidence>
<evidence type="ECO:0008006" key="4">
    <source>
        <dbReference type="Google" id="ProtNLM"/>
    </source>
</evidence>
<reference evidence="2 3" key="1">
    <citation type="submission" date="2024-03" db="EMBL/GenBank/DDBJ databases">
        <title>Mouse gut bacterial collection (mGBC) of GemPharmatech.</title>
        <authorList>
            <person name="He Y."/>
            <person name="Dong L."/>
            <person name="Wu D."/>
            <person name="Gao X."/>
            <person name="Lin Z."/>
        </authorList>
    </citation>
    <scope>NUCLEOTIDE SEQUENCE [LARGE SCALE GENOMIC DNA]</scope>
    <source>
        <strain evidence="2 3">54-13</strain>
    </source>
</reference>
<proteinExistence type="predicted"/>
<sequence>MKKLNYLIAVLVMAILLPSCNQISKLAESASGGLSMDSEGAAADIVECLGKIDQNQWRVLSLTIRADGSQDECSNTLGNIYAYMINSDDQIVFQNLWPNVTAPEPKGGNFYKNKKFAGIPELKLTVDDLKKNIEACKAMLPEEYKFLSLFRYEIELEKNSDVYTTGIVMNVQEKGKETISANGVESAVYYEVKFEISPDGKVTIKD</sequence>
<protein>
    <recommendedName>
        <fullName evidence="4">Lipoprotein</fullName>
    </recommendedName>
</protein>